<keyword evidence="3" id="KW-1185">Reference proteome</keyword>
<gene>
    <name evidence="2" type="ordered locus">Spiaf_0046</name>
</gene>
<dbReference type="HOGENOM" id="CLU_1022723_0_0_12"/>
<reference evidence="3" key="1">
    <citation type="journal article" date="2013" name="Stand. Genomic Sci.">
        <title>Complete genome sequence of the halophilic bacterium Spirochaeta africana type strain (Z-7692(T)) from the alkaline Lake Magadi in the East African Rift.</title>
        <authorList>
            <person name="Liolos K."/>
            <person name="Abt B."/>
            <person name="Scheuner C."/>
            <person name="Teshima H."/>
            <person name="Held B."/>
            <person name="Lapidus A."/>
            <person name="Nolan M."/>
            <person name="Lucas S."/>
            <person name="Deshpande S."/>
            <person name="Cheng J.F."/>
            <person name="Tapia R."/>
            <person name="Goodwin L.A."/>
            <person name="Pitluck S."/>
            <person name="Pagani I."/>
            <person name="Ivanova N."/>
            <person name="Mavromatis K."/>
            <person name="Mikhailova N."/>
            <person name="Huntemann M."/>
            <person name="Pati A."/>
            <person name="Chen A."/>
            <person name="Palaniappan K."/>
            <person name="Land M."/>
            <person name="Rohde M."/>
            <person name="Tindall B.J."/>
            <person name="Detter J.C."/>
            <person name="Goker M."/>
            <person name="Bristow J."/>
            <person name="Eisen J.A."/>
            <person name="Markowitz V."/>
            <person name="Hugenholtz P."/>
            <person name="Woyke T."/>
            <person name="Klenk H.P."/>
            <person name="Kyrpides N.C."/>
        </authorList>
    </citation>
    <scope>NUCLEOTIDE SEQUENCE</scope>
    <source>
        <strain evidence="3">ATCC 700263 / DSM 8902 / Z-7692</strain>
    </source>
</reference>
<protein>
    <submittedName>
        <fullName evidence="2">Uncharacterized protein</fullName>
    </submittedName>
</protein>
<dbReference type="KEGG" id="sfc:Spiaf_0046"/>
<feature type="transmembrane region" description="Helical" evidence="1">
    <location>
        <begin position="125"/>
        <end position="146"/>
    </location>
</feature>
<feature type="transmembrane region" description="Helical" evidence="1">
    <location>
        <begin position="208"/>
        <end position="230"/>
    </location>
</feature>
<accession>H9UF62</accession>
<dbReference type="AlphaFoldDB" id="H9UF62"/>
<dbReference type="RefSeq" id="WP_014454153.1">
    <property type="nucleotide sequence ID" value="NC_017098.1"/>
</dbReference>
<keyword evidence="1" id="KW-0812">Transmembrane</keyword>
<dbReference type="STRING" id="889378.Spiaf_0046"/>
<dbReference type="PATRIC" id="fig|889378.3.peg.49"/>
<proteinExistence type="predicted"/>
<dbReference type="Proteomes" id="UP000007383">
    <property type="component" value="Chromosome"/>
</dbReference>
<feature type="transmembrane region" description="Helical" evidence="1">
    <location>
        <begin position="237"/>
        <end position="260"/>
    </location>
</feature>
<feature type="transmembrane region" description="Helical" evidence="1">
    <location>
        <begin position="158"/>
        <end position="181"/>
    </location>
</feature>
<evidence type="ECO:0000256" key="1">
    <source>
        <dbReference type="SAM" id="Phobius"/>
    </source>
</evidence>
<dbReference type="EMBL" id="CP003282">
    <property type="protein sequence ID" value="AFG36155.1"/>
    <property type="molecule type" value="Genomic_DNA"/>
</dbReference>
<feature type="transmembrane region" description="Helical" evidence="1">
    <location>
        <begin position="36"/>
        <end position="57"/>
    </location>
</feature>
<organism evidence="2 3">
    <name type="scientific">Spirochaeta africana (strain ATCC 700263 / DSM 8902 / Z-7692)</name>
    <dbReference type="NCBI Taxonomy" id="889378"/>
    <lineage>
        <taxon>Bacteria</taxon>
        <taxon>Pseudomonadati</taxon>
        <taxon>Spirochaetota</taxon>
        <taxon>Spirochaetia</taxon>
        <taxon>Spirochaetales</taxon>
        <taxon>Spirochaetaceae</taxon>
        <taxon>Spirochaeta</taxon>
    </lineage>
</organism>
<evidence type="ECO:0000313" key="2">
    <source>
        <dbReference type="EMBL" id="AFG36155.1"/>
    </source>
</evidence>
<evidence type="ECO:0000313" key="3">
    <source>
        <dbReference type="Proteomes" id="UP000007383"/>
    </source>
</evidence>
<keyword evidence="1" id="KW-0472">Membrane</keyword>
<keyword evidence="1" id="KW-1133">Transmembrane helix</keyword>
<feature type="transmembrane region" description="Helical" evidence="1">
    <location>
        <begin position="63"/>
        <end position="91"/>
    </location>
</feature>
<sequence length="272" mass="29871">MSAKLKTQSYHHIKELDFGSAISSANSYLGTQGAQLIPLAVLYVVVPLLQAALQRWINTLQLAWMPVVEFLLSIIMLVVYTFLGAYLILAVRHRSASAADSQLLRRWAARFGALLRTIAAEYVRMLLYLLACVAALTAGAVILSFIFRPGVMYPAGQLAITVLTFAGVLFLVFLLIVRYYFTTINTMLLDVQGFAAVNLSVEIYRKNVGIMLLYGLLFLGAPMLLAIVVLRFSDIILLSLLVSIIGALFSVYVLVVMTFAHMAAVTPEVSEA</sequence>
<name>H9UF62_SPIAZ</name>